<name>A0AAN8VNR9_9MAGN</name>
<reference evidence="2 3" key="1">
    <citation type="submission" date="2023-12" db="EMBL/GenBank/DDBJ databases">
        <title>A high-quality genome assembly for Dillenia turbinata (Dilleniales).</title>
        <authorList>
            <person name="Chanderbali A."/>
        </authorList>
    </citation>
    <scope>NUCLEOTIDE SEQUENCE [LARGE SCALE GENOMIC DNA]</scope>
    <source>
        <strain evidence="2">LSX21</strain>
        <tissue evidence="2">Leaf</tissue>
    </source>
</reference>
<feature type="domain" description="DUF3700" evidence="1">
    <location>
        <begin position="2"/>
        <end position="226"/>
    </location>
</feature>
<dbReference type="PANTHER" id="PTHR45952">
    <property type="entry name" value="ALUMINUM INDUCED PROTEIN WITH YGL AND LRDR MOTIFS"/>
    <property type="match status" value="1"/>
</dbReference>
<organism evidence="2 3">
    <name type="scientific">Dillenia turbinata</name>
    <dbReference type="NCBI Taxonomy" id="194707"/>
    <lineage>
        <taxon>Eukaryota</taxon>
        <taxon>Viridiplantae</taxon>
        <taxon>Streptophyta</taxon>
        <taxon>Embryophyta</taxon>
        <taxon>Tracheophyta</taxon>
        <taxon>Spermatophyta</taxon>
        <taxon>Magnoliopsida</taxon>
        <taxon>eudicotyledons</taxon>
        <taxon>Gunneridae</taxon>
        <taxon>Pentapetalae</taxon>
        <taxon>Dilleniales</taxon>
        <taxon>Dilleniaceae</taxon>
        <taxon>Dillenia</taxon>
    </lineage>
</organism>
<accession>A0AAN8VNR9</accession>
<protein>
    <recommendedName>
        <fullName evidence="1">DUF3700 domain-containing protein</fullName>
    </recommendedName>
</protein>
<proteinExistence type="predicted"/>
<dbReference type="InterPro" id="IPR029055">
    <property type="entry name" value="Ntn_hydrolases_N"/>
</dbReference>
<dbReference type="AlphaFoldDB" id="A0AAN8VNR9"/>
<dbReference type="PANTHER" id="PTHR45952:SF5">
    <property type="entry name" value="ALUMINUM INDUCED PROTEIN WITH YGL AND LRDR MOTIFS"/>
    <property type="match status" value="1"/>
</dbReference>
<keyword evidence="3" id="KW-1185">Reference proteome</keyword>
<evidence type="ECO:0000313" key="3">
    <source>
        <dbReference type="Proteomes" id="UP001370490"/>
    </source>
</evidence>
<evidence type="ECO:0000259" key="1">
    <source>
        <dbReference type="SMART" id="SM01172"/>
    </source>
</evidence>
<dbReference type="Proteomes" id="UP001370490">
    <property type="component" value="Unassembled WGS sequence"/>
</dbReference>
<comment type="caution">
    <text evidence="2">The sequence shown here is derived from an EMBL/GenBank/DDBJ whole genome shotgun (WGS) entry which is preliminary data.</text>
</comment>
<evidence type="ECO:0000313" key="2">
    <source>
        <dbReference type="EMBL" id="KAK6937510.1"/>
    </source>
</evidence>
<sequence>MLGVFSDEIMSPPEELVAAGSRTPSPKTTAKALVSRFVQSKPFAVSVHLNDEVFMAYSHHNESPLHPRSFGVKDEIFCLFEGALDNLGILRQQYGLAKSANEVLLVIEAYKALRDRAPYPPSHMVAHLEGNFSFVVFDKSTSTLFVASDETGKVPLSWGITADGYVAFANDADLLKGACGKSLASFPQGCFFSTAVGEIRSYENPKNKITAVPASEEEIWGATFKVEGPAVLASLQ</sequence>
<dbReference type="EMBL" id="JBAMMX010000006">
    <property type="protein sequence ID" value="KAK6937510.1"/>
    <property type="molecule type" value="Genomic_DNA"/>
</dbReference>
<dbReference type="SUPFAM" id="SSF56235">
    <property type="entry name" value="N-terminal nucleophile aminohydrolases (Ntn hydrolases)"/>
    <property type="match status" value="1"/>
</dbReference>
<dbReference type="Gene3D" id="3.60.20.10">
    <property type="entry name" value="Glutamine Phosphoribosylpyrophosphate, subunit 1, domain 1"/>
    <property type="match status" value="1"/>
</dbReference>
<gene>
    <name evidence="2" type="ORF">RJ641_031018</name>
</gene>
<dbReference type="InterPro" id="IPR024286">
    <property type="entry name" value="DUF3700"/>
</dbReference>
<dbReference type="Pfam" id="PF12481">
    <property type="entry name" value="DUF3700"/>
    <property type="match status" value="1"/>
</dbReference>
<dbReference type="InterPro" id="IPR044828">
    <property type="entry name" value="TSJT1-like"/>
</dbReference>
<dbReference type="SMART" id="SM01172">
    <property type="entry name" value="DUF3700"/>
    <property type="match status" value="1"/>
</dbReference>